<keyword evidence="11" id="KW-1185">Reference proteome</keyword>
<dbReference type="HAMAP" id="MF_00265">
    <property type="entry name" value="VapC_Nob1"/>
    <property type="match status" value="1"/>
</dbReference>
<reference evidence="10" key="1">
    <citation type="submission" date="2021-03" db="EMBL/GenBank/DDBJ databases">
        <title>Ottowia sp. 27C isolated from the cloaca of a Giant Asian pond turtle (Heosemys grandis).</title>
        <authorList>
            <person name="Spergser J."/>
            <person name="Busse H.-J."/>
        </authorList>
    </citation>
    <scope>NUCLEOTIDE SEQUENCE</scope>
    <source>
        <strain evidence="10">27C</strain>
    </source>
</reference>
<accession>A0A975CGV8</accession>
<evidence type="ECO:0000259" key="9">
    <source>
        <dbReference type="Pfam" id="PF01850"/>
    </source>
</evidence>
<comment type="cofactor">
    <cofactor evidence="1 8">
        <name>Mg(2+)</name>
        <dbReference type="ChEBI" id="CHEBI:18420"/>
    </cofactor>
</comment>
<evidence type="ECO:0000256" key="1">
    <source>
        <dbReference type="ARBA" id="ARBA00001946"/>
    </source>
</evidence>
<keyword evidence="2 8" id="KW-1277">Toxin-antitoxin system</keyword>
<evidence type="ECO:0000256" key="5">
    <source>
        <dbReference type="ARBA" id="ARBA00022801"/>
    </source>
</evidence>
<evidence type="ECO:0000313" key="10">
    <source>
        <dbReference type="EMBL" id="QTD45561.1"/>
    </source>
</evidence>
<keyword evidence="3 8" id="KW-0540">Nuclease</keyword>
<keyword evidence="4 8" id="KW-0479">Metal-binding</keyword>
<keyword evidence="8" id="KW-0800">Toxin</keyword>
<dbReference type="InterPro" id="IPR029060">
    <property type="entry name" value="PIN-like_dom_sf"/>
</dbReference>
<proteinExistence type="inferred from homology"/>
<evidence type="ECO:0000256" key="7">
    <source>
        <dbReference type="ARBA" id="ARBA00038093"/>
    </source>
</evidence>
<dbReference type="GO" id="GO:0000287">
    <property type="term" value="F:magnesium ion binding"/>
    <property type="evidence" value="ECO:0007669"/>
    <property type="project" value="UniProtKB-UniRule"/>
</dbReference>
<dbReference type="PANTHER" id="PTHR33653">
    <property type="entry name" value="RIBONUCLEASE VAPC2"/>
    <property type="match status" value="1"/>
</dbReference>
<feature type="binding site" evidence="8">
    <location>
        <position position="5"/>
    </location>
    <ligand>
        <name>Mg(2+)</name>
        <dbReference type="ChEBI" id="CHEBI:18420"/>
    </ligand>
</feature>
<comment type="function">
    <text evidence="8">Toxic component of a toxin-antitoxin (TA) system. An RNase.</text>
</comment>
<dbReference type="Proteomes" id="UP000663903">
    <property type="component" value="Chromosome"/>
</dbReference>
<dbReference type="GO" id="GO:0016787">
    <property type="term" value="F:hydrolase activity"/>
    <property type="evidence" value="ECO:0007669"/>
    <property type="project" value="UniProtKB-KW"/>
</dbReference>
<dbReference type="PANTHER" id="PTHR33653:SF1">
    <property type="entry name" value="RIBONUCLEASE VAPC2"/>
    <property type="match status" value="1"/>
</dbReference>
<dbReference type="EMBL" id="CP071796">
    <property type="protein sequence ID" value="QTD45561.1"/>
    <property type="molecule type" value="Genomic_DNA"/>
</dbReference>
<gene>
    <name evidence="8" type="primary">vapC</name>
    <name evidence="10" type="ORF">J1M35_01130</name>
</gene>
<feature type="binding site" evidence="8">
    <location>
        <position position="102"/>
    </location>
    <ligand>
        <name>Mg(2+)</name>
        <dbReference type="ChEBI" id="CHEBI:18420"/>
    </ligand>
</feature>
<protein>
    <recommendedName>
        <fullName evidence="8">Ribonuclease VapC</fullName>
        <shortName evidence="8">RNase VapC</shortName>
        <ecNumber evidence="8">3.1.-.-</ecNumber>
    </recommendedName>
    <alternativeName>
        <fullName evidence="8">Toxin VapC</fullName>
    </alternativeName>
</protein>
<feature type="domain" description="PIN" evidence="9">
    <location>
        <begin position="2"/>
        <end position="120"/>
    </location>
</feature>
<dbReference type="Pfam" id="PF01850">
    <property type="entry name" value="PIN"/>
    <property type="match status" value="1"/>
</dbReference>
<name>A0A975CGV8_9BURK</name>
<evidence type="ECO:0000256" key="6">
    <source>
        <dbReference type="ARBA" id="ARBA00022842"/>
    </source>
</evidence>
<keyword evidence="5 8" id="KW-0378">Hydrolase</keyword>
<keyword evidence="6 8" id="KW-0460">Magnesium</keyword>
<dbReference type="RefSeq" id="WP_208009309.1">
    <property type="nucleotide sequence ID" value="NZ_CP071796.1"/>
</dbReference>
<dbReference type="GO" id="GO:0004540">
    <property type="term" value="F:RNA nuclease activity"/>
    <property type="evidence" value="ECO:0007669"/>
    <property type="project" value="InterPro"/>
</dbReference>
<comment type="similarity">
    <text evidence="7 8">Belongs to the PINc/VapC protein family.</text>
</comment>
<sequence length="142" mass="15385">MYLLDTNVLSELRPGKAKADAAVLAWASALDDSQIHLSSISILELQRGILRLERRTPPQGAGLRAWFDGLRVTYAARILPFGESAALLCAALHVPNPRAERDAMIAATALEHGFAVVTRNVADFAGTGVRLVNPWEFEPKPA</sequence>
<dbReference type="InterPro" id="IPR022907">
    <property type="entry name" value="VapC_family"/>
</dbReference>
<dbReference type="SUPFAM" id="SSF88723">
    <property type="entry name" value="PIN domain-like"/>
    <property type="match status" value="1"/>
</dbReference>
<dbReference type="CDD" id="cd18746">
    <property type="entry name" value="PIN_VapC4-5_FitB-like"/>
    <property type="match status" value="1"/>
</dbReference>
<organism evidence="10 11">
    <name type="scientific">Ottowia testudinis</name>
    <dbReference type="NCBI Taxonomy" id="2816950"/>
    <lineage>
        <taxon>Bacteria</taxon>
        <taxon>Pseudomonadati</taxon>
        <taxon>Pseudomonadota</taxon>
        <taxon>Betaproteobacteria</taxon>
        <taxon>Burkholderiales</taxon>
        <taxon>Comamonadaceae</taxon>
        <taxon>Ottowia</taxon>
    </lineage>
</organism>
<dbReference type="GO" id="GO:0090729">
    <property type="term" value="F:toxin activity"/>
    <property type="evidence" value="ECO:0007669"/>
    <property type="project" value="UniProtKB-KW"/>
</dbReference>
<dbReference type="EC" id="3.1.-.-" evidence="8"/>
<dbReference type="KEGG" id="otd:J1M35_01130"/>
<dbReference type="InterPro" id="IPR002716">
    <property type="entry name" value="PIN_dom"/>
</dbReference>
<dbReference type="InterPro" id="IPR050556">
    <property type="entry name" value="Type_II_TA_system_RNase"/>
</dbReference>
<evidence type="ECO:0000256" key="2">
    <source>
        <dbReference type="ARBA" id="ARBA00022649"/>
    </source>
</evidence>
<dbReference type="AlphaFoldDB" id="A0A975CGV8"/>
<evidence type="ECO:0000313" key="11">
    <source>
        <dbReference type="Proteomes" id="UP000663903"/>
    </source>
</evidence>
<dbReference type="Gene3D" id="3.40.50.1010">
    <property type="entry name" value="5'-nuclease"/>
    <property type="match status" value="1"/>
</dbReference>
<evidence type="ECO:0000256" key="4">
    <source>
        <dbReference type="ARBA" id="ARBA00022723"/>
    </source>
</evidence>
<evidence type="ECO:0000256" key="3">
    <source>
        <dbReference type="ARBA" id="ARBA00022722"/>
    </source>
</evidence>
<evidence type="ECO:0000256" key="8">
    <source>
        <dbReference type="HAMAP-Rule" id="MF_00265"/>
    </source>
</evidence>